<gene>
    <name evidence="9" type="ORF">B0J11DRAFT_252421</name>
</gene>
<dbReference type="PANTHER" id="PTHR33048:SF96">
    <property type="entry name" value="INTEGRAL MEMBRANE PROTEIN"/>
    <property type="match status" value="1"/>
</dbReference>
<evidence type="ECO:0000256" key="7">
    <source>
        <dbReference type="SAM" id="Phobius"/>
    </source>
</evidence>
<dbReference type="OrthoDB" id="3923077at2759"/>
<dbReference type="AlphaFoldDB" id="A0A9P9ITF6"/>
<comment type="subcellular location">
    <subcellularLocation>
        <location evidence="1">Membrane</location>
        <topology evidence="1">Multi-pass membrane protein</topology>
    </subcellularLocation>
</comment>
<feature type="transmembrane region" description="Helical" evidence="7">
    <location>
        <begin position="202"/>
        <end position="225"/>
    </location>
</feature>
<feature type="transmembrane region" description="Helical" evidence="7">
    <location>
        <begin position="161"/>
        <end position="190"/>
    </location>
</feature>
<dbReference type="PANTHER" id="PTHR33048">
    <property type="entry name" value="PTH11-LIKE INTEGRAL MEMBRANE PROTEIN (AFU_ORTHOLOGUE AFUA_5G11245)"/>
    <property type="match status" value="1"/>
</dbReference>
<evidence type="ECO:0000256" key="5">
    <source>
        <dbReference type="ARBA" id="ARBA00038359"/>
    </source>
</evidence>
<accession>A0A9P9ITF6</accession>
<comment type="similarity">
    <text evidence="5">Belongs to the SAT4 family.</text>
</comment>
<reference evidence="9" key="1">
    <citation type="journal article" date="2021" name="Nat. Commun.">
        <title>Genetic determinants of endophytism in the Arabidopsis root mycobiome.</title>
        <authorList>
            <person name="Mesny F."/>
            <person name="Miyauchi S."/>
            <person name="Thiergart T."/>
            <person name="Pickel B."/>
            <person name="Atanasova L."/>
            <person name="Karlsson M."/>
            <person name="Huettel B."/>
            <person name="Barry K.W."/>
            <person name="Haridas S."/>
            <person name="Chen C."/>
            <person name="Bauer D."/>
            <person name="Andreopoulos W."/>
            <person name="Pangilinan J."/>
            <person name="LaButti K."/>
            <person name="Riley R."/>
            <person name="Lipzen A."/>
            <person name="Clum A."/>
            <person name="Drula E."/>
            <person name="Henrissat B."/>
            <person name="Kohler A."/>
            <person name="Grigoriev I.V."/>
            <person name="Martin F.M."/>
            <person name="Hacquard S."/>
        </authorList>
    </citation>
    <scope>NUCLEOTIDE SEQUENCE</scope>
    <source>
        <strain evidence="9">MPI-CAGE-CH-0243</strain>
    </source>
</reference>
<feature type="domain" description="Rhodopsin" evidence="8">
    <location>
        <begin position="26"/>
        <end position="264"/>
    </location>
</feature>
<evidence type="ECO:0000256" key="2">
    <source>
        <dbReference type="ARBA" id="ARBA00022692"/>
    </source>
</evidence>
<feature type="region of interest" description="Disordered" evidence="6">
    <location>
        <begin position="362"/>
        <end position="392"/>
    </location>
</feature>
<feature type="transmembrane region" description="Helical" evidence="7">
    <location>
        <begin position="85"/>
        <end position="108"/>
    </location>
</feature>
<dbReference type="InterPro" id="IPR052337">
    <property type="entry name" value="SAT4-like"/>
</dbReference>
<keyword evidence="4 7" id="KW-0472">Membrane</keyword>
<organism evidence="9 10">
    <name type="scientific">Dendryphion nanum</name>
    <dbReference type="NCBI Taxonomy" id="256645"/>
    <lineage>
        <taxon>Eukaryota</taxon>
        <taxon>Fungi</taxon>
        <taxon>Dikarya</taxon>
        <taxon>Ascomycota</taxon>
        <taxon>Pezizomycotina</taxon>
        <taxon>Dothideomycetes</taxon>
        <taxon>Pleosporomycetidae</taxon>
        <taxon>Pleosporales</taxon>
        <taxon>Torulaceae</taxon>
        <taxon>Dendryphion</taxon>
    </lineage>
</organism>
<evidence type="ECO:0000259" key="8">
    <source>
        <dbReference type="Pfam" id="PF20684"/>
    </source>
</evidence>
<sequence>MAANRGPELQAVCSVFVSMAFVATALRVYVRLRIVRSFGWDDAWMVAAMCTHVMFATCAIGGVHYGTGRYFKELNDEEIYKAMRYWWLCYIAYCLTMIAAKISIGLFLLRVTVSQIQRRIIYTAMGLTVLTGVLFFFVTLLQCSPVSFFWNKHQTGTCLNIDVIIALTFFYSAISALCDFTFGLMPFWLVWGLNMRKSEKMALIPILSMGCIASTAVIVRMAFVLDFRSPEFLRDTVDIAIWSDTEQGLAITAGSMATLRPLYRVITSRLGWTLSSTTPISDNKGSAPYARSGLNSGNARRKKSGPFSLITMTRNDGTASEEEYNLEGCKPVKLRDDLVGDRDSKGRPVSEKGFKSWRIQVGSGSEEELNNEGITRQTDVYMSSELDSRTKK</sequence>
<feature type="transmembrane region" description="Helical" evidence="7">
    <location>
        <begin position="120"/>
        <end position="141"/>
    </location>
</feature>
<evidence type="ECO:0000256" key="6">
    <source>
        <dbReference type="SAM" id="MobiDB-lite"/>
    </source>
</evidence>
<feature type="transmembrane region" description="Helical" evidence="7">
    <location>
        <begin position="12"/>
        <end position="30"/>
    </location>
</feature>
<evidence type="ECO:0000256" key="4">
    <source>
        <dbReference type="ARBA" id="ARBA00023136"/>
    </source>
</evidence>
<feature type="region of interest" description="Disordered" evidence="6">
    <location>
        <begin position="285"/>
        <end position="306"/>
    </location>
</feature>
<evidence type="ECO:0000256" key="1">
    <source>
        <dbReference type="ARBA" id="ARBA00004141"/>
    </source>
</evidence>
<evidence type="ECO:0000256" key="3">
    <source>
        <dbReference type="ARBA" id="ARBA00022989"/>
    </source>
</evidence>
<feature type="transmembrane region" description="Helical" evidence="7">
    <location>
        <begin position="42"/>
        <end position="65"/>
    </location>
</feature>
<dbReference type="InterPro" id="IPR049326">
    <property type="entry name" value="Rhodopsin_dom_fungi"/>
</dbReference>
<proteinExistence type="inferred from homology"/>
<name>A0A9P9ITF6_9PLEO</name>
<evidence type="ECO:0000313" key="10">
    <source>
        <dbReference type="Proteomes" id="UP000700596"/>
    </source>
</evidence>
<evidence type="ECO:0000313" key="9">
    <source>
        <dbReference type="EMBL" id="KAH7130460.1"/>
    </source>
</evidence>
<dbReference type="Proteomes" id="UP000700596">
    <property type="component" value="Unassembled WGS sequence"/>
</dbReference>
<dbReference type="Pfam" id="PF20684">
    <property type="entry name" value="Fung_rhodopsin"/>
    <property type="match status" value="1"/>
</dbReference>
<keyword evidence="10" id="KW-1185">Reference proteome</keyword>
<comment type="caution">
    <text evidence="9">The sequence shown here is derived from an EMBL/GenBank/DDBJ whole genome shotgun (WGS) entry which is preliminary data.</text>
</comment>
<keyword evidence="3 7" id="KW-1133">Transmembrane helix</keyword>
<dbReference type="EMBL" id="JAGMWT010000004">
    <property type="protein sequence ID" value="KAH7130460.1"/>
    <property type="molecule type" value="Genomic_DNA"/>
</dbReference>
<protein>
    <recommendedName>
        <fullName evidence="8">Rhodopsin domain-containing protein</fullName>
    </recommendedName>
</protein>
<keyword evidence="2 7" id="KW-0812">Transmembrane</keyword>
<dbReference type="GO" id="GO:0016020">
    <property type="term" value="C:membrane"/>
    <property type="evidence" value="ECO:0007669"/>
    <property type="project" value="UniProtKB-SubCell"/>
</dbReference>